<evidence type="ECO:0000313" key="2">
    <source>
        <dbReference type="Proteomes" id="UP001470230"/>
    </source>
</evidence>
<gene>
    <name evidence="1" type="ORF">M9Y10_034925</name>
</gene>
<protein>
    <recommendedName>
        <fullName evidence="3">Initiator binding domain-containing protein</fullName>
    </recommendedName>
</protein>
<organism evidence="1 2">
    <name type="scientific">Tritrichomonas musculus</name>
    <dbReference type="NCBI Taxonomy" id="1915356"/>
    <lineage>
        <taxon>Eukaryota</taxon>
        <taxon>Metamonada</taxon>
        <taxon>Parabasalia</taxon>
        <taxon>Tritrichomonadida</taxon>
        <taxon>Tritrichomonadidae</taxon>
        <taxon>Tritrichomonas</taxon>
    </lineage>
</organism>
<name>A0ABR2KH84_9EUKA</name>
<comment type="caution">
    <text evidence="1">The sequence shown here is derived from an EMBL/GenBank/DDBJ whole genome shotgun (WGS) entry which is preliminary data.</text>
</comment>
<evidence type="ECO:0008006" key="3">
    <source>
        <dbReference type="Google" id="ProtNLM"/>
    </source>
</evidence>
<evidence type="ECO:0000313" key="1">
    <source>
        <dbReference type="EMBL" id="KAK8890163.1"/>
    </source>
</evidence>
<dbReference type="Proteomes" id="UP001470230">
    <property type="component" value="Unassembled WGS sequence"/>
</dbReference>
<reference evidence="1 2" key="1">
    <citation type="submission" date="2024-04" db="EMBL/GenBank/DDBJ databases">
        <title>Tritrichomonas musculus Genome.</title>
        <authorList>
            <person name="Alves-Ferreira E."/>
            <person name="Grigg M."/>
            <person name="Lorenzi H."/>
            <person name="Galac M."/>
        </authorList>
    </citation>
    <scope>NUCLEOTIDE SEQUENCE [LARGE SCALE GENOMIC DNA]</scope>
    <source>
        <strain evidence="1 2">EAF2021</strain>
    </source>
</reference>
<dbReference type="EMBL" id="JAPFFF010000005">
    <property type="protein sequence ID" value="KAK8890163.1"/>
    <property type="molecule type" value="Genomic_DNA"/>
</dbReference>
<proteinExistence type="predicted"/>
<accession>A0ABR2KH84</accession>
<sequence length="227" mass="25893">MQFKIGNPQLPDHEPKYRTILYSPDNGCYYIVNRVNSFNAHICSKHQELEALKREVGTFWTMHILHARRTKLLLFAKDIFKDCKATICSACLDFVGKDDLAIPSDTTNELKKVASTPKDTFKLTCRMVAAALCQSMLLYTDIKIKKTSTDSQFNDSDNFFNSSTEREVALNEDISDQSDQLEVPDDPEVEAGPSWGMTYGLTLFMMMTLLPLFRVQLSWMVPIQMPL</sequence>
<keyword evidence="2" id="KW-1185">Reference proteome</keyword>